<feature type="transmembrane region" description="Helical" evidence="3">
    <location>
        <begin position="160"/>
        <end position="180"/>
    </location>
</feature>
<organism evidence="4 5">
    <name type="scientific">Prorocentrum cordatum</name>
    <dbReference type="NCBI Taxonomy" id="2364126"/>
    <lineage>
        <taxon>Eukaryota</taxon>
        <taxon>Sar</taxon>
        <taxon>Alveolata</taxon>
        <taxon>Dinophyceae</taxon>
        <taxon>Prorocentrales</taxon>
        <taxon>Prorocentraceae</taxon>
        <taxon>Prorocentrum</taxon>
    </lineage>
</organism>
<protein>
    <submittedName>
        <fullName evidence="4">Uncharacterized protein</fullName>
    </submittedName>
</protein>
<evidence type="ECO:0000256" key="3">
    <source>
        <dbReference type="SAM" id="Phobius"/>
    </source>
</evidence>
<evidence type="ECO:0000313" key="5">
    <source>
        <dbReference type="Proteomes" id="UP001189429"/>
    </source>
</evidence>
<dbReference type="EMBL" id="CAUYUJ010020063">
    <property type="protein sequence ID" value="CAK0895609.1"/>
    <property type="molecule type" value="Genomic_DNA"/>
</dbReference>
<reference evidence="4" key="1">
    <citation type="submission" date="2023-10" db="EMBL/GenBank/DDBJ databases">
        <authorList>
            <person name="Chen Y."/>
            <person name="Shah S."/>
            <person name="Dougan E. K."/>
            <person name="Thang M."/>
            <person name="Chan C."/>
        </authorList>
    </citation>
    <scope>NUCLEOTIDE SEQUENCE [LARGE SCALE GENOMIC DNA]</scope>
</reference>
<sequence length="426" mass="44073">MAAAGCTAAPLAAEQPRHAAAELPVGDSAWPVRRAKQAAARAACDGRFQAALTRVADLEAQCACLQADLDHARVASQAMVAAAAPAAAQEADGVVASPEGSGVMDGKRDSLLRADVPEVVARLVAPVTAADLFNEPAATLDVGRRSVICHHLTASAAEEVAVLVFAIVLLFLSLALPVLVCRCGSARAAPSEWAIAQARRGRSALPGAVFALAERARRATAPKLPPLALGVRRWKWSAGARSEAGDASSDAPLGAQVGEEGGAAASPDARPPDPAPVVLLGVQAGSLPQELECTVYPSSSPPVSELLHEVSPDAQPNGQSLRKPSDGVLLDAVRPLAAAEADMRVSLGSGGAPVAAECSVNLFDAYDERRCSGGPLRLLVRQRQFFQTACLDEKAVDLAEFHRGLPELEQLRPAQRSAQRSAVVSK</sequence>
<keyword evidence="1" id="KW-0175">Coiled coil</keyword>
<evidence type="ECO:0000256" key="2">
    <source>
        <dbReference type="SAM" id="MobiDB-lite"/>
    </source>
</evidence>
<feature type="region of interest" description="Disordered" evidence="2">
    <location>
        <begin position="242"/>
        <end position="275"/>
    </location>
</feature>
<feature type="compositionally biased region" description="Low complexity" evidence="2">
    <location>
        <begin position="254"/>
        <end position="268"/>
    </location>
</feature>
<keyword evidence="3" id="KW-1133">Transmembrane helix</keyword>
<evidence type="ECO:0000256" key="1">
    <source>
        <dbReference type="SAM" id="Coils"/>
    </source>
</evidence>
<keyword evidence="5" id="KW-1185">Reference proteome</keyword>
<feature type="coiled-coil region" evidence="1">
    <location>
        <begin position="48"/>
        <end position="75"/>
    </location>
</feature>
<gene>
    <name evidence="4" type="ORF">PCOR1329_LOCUS74312</name>
</gene>
<comment type="caution">
    <text evidence="4">The sequence shown here is derived from an EMBL/GenBank/DDBJ whole genome shotgun (WGS) entry which is preliminary data.</text>
</comment>
<keyword evidence="3" id="KW-0812">Transmembrane</keyword>
<dbReference type="Proteomes" id="UP001189429">
    <property type="component" value="Unassembled WGS sequence"/>
</dbReference>
<feature type="non-terminal residue" evidence="4">
    <location>
        <position position="426"/>
    </location>
</feature>
<keyword evidence="3" id="KW-0472">Membrane</keyword>
<evidence type="ECO:0000313" key="4">
    <source>
        <dbReference type="EMBL" id="CAK0895609.1"/>
    </source>
</evidence>
<name>A0ABN9XCQ9_9DINO</name>
<proteinExistence type="predicted"/>
<accession>A0ABN9XCQ9</accession>